<evidence type="ECO:0000259" key="8">
    <source>
        <dbReference type="Pfam" id="PF02554"/>
    </source>
</evidence>
<feature type="transmembrane region" description="Helical" evidence="7">
    <location>
        <begin position="395"/>
        <end position="414"/>
    </location>
</feature>
<dbReference type="OrthoDB" id="9761224at2"/>
<feature type="transmembrane region" description="Helical" evidence="7">
    <location>
        <begin position="324"/>
        <end position="346"/>
    </location>
</feature>
<reference evidence="9 10" key="1">
    <citation type="submission" date="2019-08" db="EMBL/GenBank/DDBJ databases">
        <title>Selenomonas sp. mPRGC5 and Selenomonas sp. mPRGC8 isolated from ruminal fluid of dairy goat (Capra hircus).</title>
        <authorList>
            <person name="Poothong S."/>
            <person name="Nuengjamnong C."/>
            <person name="Tanasupawat S."/>
        </authorList>
    </citation>
    <scope>NUCLEOTIDE SEQUENCE [LARGE SCALE GENOMIC DNA]</scope>
    <source>
        <strain evidence="10">mPRGC5</strain>
    </source>
</reference>
<evidence type="ECO:0000256" key="3">
    <source>
        <dbReference type="ARBA" id="ARBA00022475"/>
    </source>
</evidence>
<feature type="transmembrane region" description="Helical" evidence="7">
    <location>
        <begin position="148"/>
        <end position="171"/>
    </location>
</feature>
<dbReference type="EMBL" id="VTOY01000015">
    <property type="protein sequence ID" value="TYZ20331.1"/>
    <property type="molecule type" value="Genomic_DNA"/>
</dbReference>
<evidence type="ECO:0000256" key="2">
    <source>
        <dbReference type="ARBA" id="ARBA00007755"/>
    </source>
</evidence>
<keyword evidence="4 7" id="KW-0812">Transmembrane</keyword>
<feature type="transmembrane region" description="Helical" evidence="7">
    <location>
        <begin position="421"/>
        <end position="441"/>
    </location>
</feature>
<sequence>MVTFLVALMALIGGYFIYGKIVDNLFGPTDKPTPALVHNDGVDYIPLPTWKVFMIQLLNIAGLGPIFGALGGALWGPSVYLWIVFGTIFAGGVHDYLSGMISLREDGKSISEVVGHHMGSTMLFIMRVFSVVLLVLVGTVFMTGPAGLLAKLTGVAVTIVLPCVLAYYFLATLLPIDAIIARFYPLFGACLIIMALGIMGGMLFGVGGHTMPELQLANLHPKGDAMPIWPLMFITVACGAVSGFHSTQSPIMARCLRDERLGRPVFYGAMVSEGIIALIWAAAGVTFYDSTGGLAKAMAAGGAGTVVYDICVGFMGGAGSWTGYVGATLAMLGVIACPITSGDTAFRSARLTLADWFGVDQKKAGKRLLFAVPLLAIGGILSQMDFNIIWRYFSWTNQTLAMIVLWTGATYLYRVHKGSKAWVIPAVPATFMSAVTFTYILQAPEGFKLATSVTYPAGIIFAIVCVALYASHTLWKKES</sequence>
<evidence type="ECO:0000256" key="1">
    <source>
        <dbReference type="ARBA" id="ARBA00004651"/>
    </source>
</evidence>
<dbReference type="GO" id="GO:0009267">
    <property type="term" value="P:cellular response to starvation"/>
    <property type="evidence" value="ECO:0007669"/>
    <property type="project" value="InterPro"/>
</dbReference>
<protein>
    <submittedName>
        <fullName evidence="9">Carbon starvation protein A</fullName>
    </submittedName>
</protein>
<feature type="transmembrane region" description="Helical" evidence="7">
    <location>
        <begin position="124"/>
        <end position="142"/>
    </location>
</feature>
<evidence type="ECO:0000256" key="6">
    <source>
        <dbReference type="ARBA" id="ARBA00023136"/>
    </source>
</evidence>
<feature type="transmembrane region" description="Helical" evidence="7">
    <location>
        <begin position="367"/>
        <end position="389"/>
    </location>
</feature>
<evidence type="ECO:0000256" key="7">
    <source>
        <dbReference type="SAM" id="Phobius"/>
    </source>
</evidence>
<keyword evidence="10" id="KW-1185">Reference proteome</keyword>
<evidence type="ECO:0000256" key="5">
    <source>
        <dbReference type="ARBA" id="ARBA00022989"/>
    </source>
</evidence>
<feature type="domain" description="CstA N-terminal" evidence="8">
    <location>
        <begin position="160"/>
        <end position="280"/>
    </location>
</feature>
<comment type="subcellular location">
    <subcellularLocation>
        <location evidence="1">Cell membrane</location>
        <topology evidence="1">Multi-pass membrane protein</topology>
    </subcellularLocation>
</comment>
<feature type="domain" description="CstA N-terminal" evidence="8">
    <location>
        <begin position="297"/>
        <end position="438"/>
    </location>
</feature>
<dbReference type="Pfam" id="PF02554">
    <property type="entry name" value="CstA"/>
    <property type="match status" value="3"/>
</dbReference>
<proteinExistence type="inferred from homology"/>
<dbReference type="PANTHER" id="PTHR30252:SF4">
    <property type="entry name" value="CARBON STARVATION"/>
    <property type="match status" value="1"/>
</dbReference>
<evidence type="ECO:0000313" key="10">
    <source>
        <dbReference type="Proteomes" id="UP000323646"/>
    </source>
</evidence>
<feature type="transmembrane region" description="Helical" evidence="7">
    <location>
        <begin position="183"/>
        <end position="206"/>
    </location>
</feature>
<accession>A0A5D6VW89</accession>
<feature type="transmembrane region" description="Helical" evidence="7">
    <location>
        <begin position="453"/>
        <end position="475"/>
    </location>
</feature>
<feature type="transmembrane region" description="Helical" evidence="7">
    <location>
        <begin position="265"/>
        <end position="288"/>
    </location>
</feature>
<comment type="similarity">
    <text evidence="2">Belongs to the peptide transporter carbon starvation (CstA) (TC 2.A.114) family.</text>
</comment>
<name>A0A5D6VW89_9FIRM</name>
<gene>
    <name evidence="9" type="ORF">FZ040_11980</name>
</gene>
<comment type="caution">
    <text evidence="9">The sequence shown here is derived from an EMBL/GenBank/DDBJ whole genome shotgun (WGS) entry which is preliminary data.</text>
</comment>
<evidence type="ECO:0000313" key="9">
    <source>
        <dbReference type="EMBL" id="TYZ20331.1"/>
    </source>
</evidence>
<keyword evidence="3" id="KW-1003">Cell membrane</keyword>
<dbReference type="RefSeq" id="WP_149172206.1">
    <property type="nucleotide sequence ID" value="NZ_VTOY01000015.1"/>
</dbReference>
<dbReference type="InterPro" id="IPR003706">
    <property type="entry name" value="CstA_N"/>
</dbReference>
<dbReference type="Proteomes" id="UP000323646">
    <property type="component" value="Unassembled WGS sequence"/>
</dbReference>
<keyword evidence="6 7" id="KW-0472">Membrane</keyword>
<dbReference type="GO" id="GO:0005886">
    <property type="term" value="C:plasma membrane"/>
    <property type="evidence" value="ECO:0007669"/>
    <property type="project" value="UniProtKB-SubCell"/>
</dbReference>
<evidence type="ECO:0000256" key="4">
    <source>
        <dbReference type="ARBA" id="ARBA00022692"/>
    </source>
</evidence>
<feature type="transmembrane region" description="Helical" evidence="7">
    <location>
        <begin position="226"/>
        <end position="244"/>
    </location>
</feature>
<dbReference type="AlphaFoldDB" id="A0A5D6VW89"/>
<dbReference type="PANTHER" id="PTHR30252">
    <property type="entry name" value="INNER MEMBRANE PEPTIDE TRANSPORTER"/>
    <property type="match status" value="1"/>
</dbReference>
<feature type="domain" description="CstA N-terminal" evidence="8">
    <location>
        <begin position="2"/>
        <end position="153"/>
    </location>
</feature>
<dbReference type="InterPro" id="IPR051605">
    <property type="entry name" value="CstA"/>
</dbReference>
<organism evidence="9 10">
    <name type="scientific">Selenomonas ruminis</name>
    <dbReference type="NCBI Taxonomy" id="2593411"/>
    <lineage>
        <taxon>Bacteria</taxon>
        <taxon>Bacillati</taxon>
        <taxon>Bacillota</taxon>
        <taxon>Negativicutes</taxon>
        <taxon>Selenomonadales</taxon>
        <taxon>Selenomonadaceae</taxon>
        <taxon>Selenomonas</taxon>
    </lineage>
</organism>
<keyword evidence="5 7" id="KW-1133">Transmembrane helix</keyword>
<feature type="transmembrane region" description="Helical" evidence="7">
    <location>
        <begin position="79"/>
        <end position="103"/>
    </location>
</feature>